<dbReference type="EMBL" id="JACIDW010000013">
    <property type="protein sequence ID" value="MBB3966022.1"/>
    <property type="molecule type" value="Genomic_DNA"/>
</dbReference>
<protein>
    <submittedName>
        <fullName evidence="2">Osmotically-inducible protein OsmY</fullName>
    </submittedName>
</protein>
<evidence type="ECO:0000313" key="2">
    <source>
        <dbReference type="EMBL" id="MBB3966022.1"/>
    </source>
</evidence>
<dbReference type="Proteomes" id="UP000582090">
    <property type="component" value="Unassembled WGS sequence"/>
</dbReference>
<evidence type="ECO:0000259" key="1">
    <source>
        <dbReference type="PROSITE" id="PS50914"/>
    </source>
</evidence>
<feature type="domain" description="BON" evidence="1">
    <location>
        <begin position="20"/>
        <end position="87"/>
    </location>
</feature>
<accession>A0A7W6CW60</accession>
<dbReference type="InterPro" id="IPR007055">
    <property type="entry name" value="BON_dom"/>
</dbReference>
<gene>
    <name evidence="2" type="ORF">GGQ67_003703</name>
</gene>
<sequence length="87" mass="9440">MVQLFQTFAGHEDHCERGHSQSSMRAAVESALSADAELDCTEITVTMLGPYAVLEGFAHSASDIVRATMIAEDVVGKGNVQSRMLRR</sequence>
<reference evidence="2 3" key="1">
    <citation type="submission" date="2020-08" db="EMBL/GenBank/DDBJ databases">
        <title>Genomic Encyclopedia of Type Strains, Phase IV (KMG-IV): sequencing the most valuable type-strain genomes for metagenomic binning, comparative biology and taxonomic classification.</title>
        <authorList>
            <person name="Goeker M."/>
        </authorList>
    </citation>
    <scope>NUCLEOTIDE SEQUENCE [LARGE SCALE GENOMIC DNA]</scope>
    <source>
        <strain evidence="2 3">DSM 26575</strain>
    </source>
</reference>
<dbReference type="AlphaFoldDB" id="A0A7W6CW60"/>
<evidence type="ECO:0000313" key="3">
    <source>
        <dbReference type="Proteomes" id="UP000582090"/>
    </source>
</evidence>
<comment type="caution">
    <text evidence="2">The sequence shown here is derived from an EMBL/GenBank/DDBJ whole genome shotgun (WGS) entry which is preliminary data.</text>
</comment>
<proteinExistence type="predicted"/>
<dbReference type="RefSeq" id="WP_183901529.1">
    <property type="nucleotide sequence ID" value="NZ_JACIDW010000013.1"/>
</dbReference>
<name>A0A7W6CW60_9HYPH</name>
<dbReference type="PROSITE" id="PS50914">
    <property type="entry name" value="BON"/>
    <property type="match status" value="1"/>
</dbReference>
<organism evidence="2 3">
    <name type="scientific">Rhizobium metallidurans</name>
    <dbReference type="NCBI Taxonomy" id="1265931"/>
    <lineage>
        <taxon>Bacteria</taxon>
        <taxon>Pseudomonadati</taxon>
        <taxon>Pseudomonadota</taxon>
        <taxon>Alphaproteobacteria</taxon>
        <taxon>Hyphomicrobiales</taxon>
        <taxon>Rhizobiaceae</taxon>
        <taxon>Rhizobium/Agrobacterium group</taxon>
        <taxon>Rhizobium</taxon>
    </lineage>
</organism>
<keyword evidence="3" id="KW-1185">Reference proteome</keyword>